<dbReference type="OrthoDB" id="1112091at2759"/>
<evidence type="ECO:0000313" key="2">
    <source>
        <dbReference type="Proteomes" id="UP000467841"/>
    </source>
</evidence>
<organism evidence="1 2">
    <name type="scientific">Microthlaspi erraticum</name>
    <dbReference type="NCBI Taxonomy" id="1685480"/>
    <lineage>
        <taxon>Eukaryota</taxon>
        <taxon>Viridiplantae</taxon>
        <taxon>Streptophyta</taxon>
        <taxon>Embryophyta</taxon>
        <taxon>Tracheophyta</taxon>
        <taxon>Spermatophyta</taxon>
        <taxon>Magnoliopsida</taxon>
        <taxon>eudicotyledons</taxon>
        <taxon>Gunneridae</taxon>
        <taxon>Pentapetalae</taxon>
        <taxon>rosids</taxon>
        <taxon>malvids</taxon>
        <taxon>Brassicales</taxon>
        <taxon>Brassicaceae</taxon>
        <taxon>Coluteocarpeae</taxon>
        <taxon>Microthlaspi</taxon>
    </lineage>
</organism>
<sequence>MQNWNVGVSAQWEDIIALLLDENQEQMPLFILRYAFQATVYWLWRERNGRRHGEAPTPPSRMKQIDKQIRNRFSSIRTLGDRRYEHGLQTWFANL</sequence>
<dbReference type="AlphaFoldDB" id="A0A6D2KX90"/>
<evidence type="ECO:0000313" key="1">
    <source>
        <dbReference type="EMBL" id="CAA7061627.1"/>
    </source>
</evidence>
<comment type="caution">
    <text evidence="1">The sequence shown here is derived from an EMBL/GenBank/DDBJ whole genome shotgun (WGS) entry which is preliminary data.</text>
</comment>
<gene>
    <name evidence="1" type="ORF">MERR_LOCUS48863</name>
</gene>
<accession>A0A6D2KX90</accession>
<name>A0A6D2KX90_9BRAS</name>
<dbReference type="Proteomes" id="UP000467841">
    <property type="component" value="Unassembled WGS sequence"/>
</dbReference>
<reference evidence="1" key="1">
    <citation type="submission" date="2020-01" db="EMBL/GenBank/DDBJ databases">
        <authorList>
            <person name="Mishra B."/>
        </authorList>
    </citation>
    <scope>NUCLEOTIDE SEQUENCE [LARGE SCALE GENOMIC DNA]</scope>
</reference>
<dbReference type="EMBL" id="CACVBM020001884">
    <property type="protein sequence ID" value="CAA7061627.1"/>
    <property type="molecule type" value="Genomic_DNA"/>
</dbReference>
<protein>
    <submittedName>
        <fullName evidence="1">Uncharacterized protein</fullName>
    </submittedName>
</protein>
<keyword evidence="2" id="KW-1185">Reference proteome</keyword>
<proteinExistence type="predicted"/>